<feature type="domain" description="Disease resistance R13L4/SHOC-2-like LRR" evidence="10">
    <location>
        <begin position="559"/>
        <end position="935"/>
    </location>
</feature>
<dbReference type="InterPro" id="IPR044974">
    <property type="entry name" value="Disease_R_plants"/>
</dbReference>
<dbReference type="Pfam" id="PF00931">
    <property type="entry name" value="NB-ARC"/>
    <property type="match status" value="1"/>
</dbReference>
<keyword evidence="4" id="KW-0547">Nucleotide-binding</keyword>
<gene>
    <name evidence="11" type="ORF">URODEC1_LOCUS107382</name>
</gene>
<dbReference type="Gene3D" id="1.10.8.430">
    <property type="entry name" value="Helical domain of apoptotic protease-activating factors"/>
    <property type="match status" value="1"/>
</dbReference>
<dbReference type="PANTHER" id="PTHR23155:SF1137">
    <property type="entry name" value="OS08G0387700 PROTEIN"/>
    <property type="match status" value="1"/>
</dbReference>
<sequence>MELAAAALRSLIPKLGALLANKYKLQKRVTGEIRFLKAEMISMQAALSKVSKLPAHQIDDLIKIWVQDLKELAYDIEDSIDDFMVHVDAHMCIKASSLKGFRGFIDRSIGLLTTAKTRHRIAIDIKDIKSRLHEVVDRRARYNLDGIAAEPATTIIDPRLPALYEDAKMLVGIDGSAQKLTNLLMEGQSTKEGHLMVVSIVGVGGLGKTTLANSVYQRLGGQFECQAFVSVSLKPNLKQIFSSIWRQLSEDKCTNSGEKDLQELIDGIRKFLKDKRYLIVIDDVWNESAWTIIKCALIEDNVGSRVIVTTRNFNVAKLSSSLANGAIYEQEPLSDADSRRLFNKRIFNEDGIHYELEEASGKILKKCGGLPLAIISIASLLASKPNKTKYEWYALCDSIGSGLEKDKDMDNMRGILSLSYGDLPSYLKPCLLYLSIFPEDYVIGRGRLVRRWVAEGFVDKKQGRNVYDVGHNYFNELVNRSMIQPLGIDECGSARSCRVHDVILDLIISLSTEENFIARLDAAQLKSPVCKIRRLSLQVSKEDGEDEQAILPATVNKSHVRSLTIFGGFFNGMPPLSRFSILRVLELYLISTRNIHSKDLGSLQHLRYLALSAKLESEFLEEEMVESEERPPKNKETEFLKEIGNLQLLRTLDLRGARIQQLPRSVVSLRELEYLLVRDYGVAMPNGIGNVRSLQELSWLDVQESANSLVELAELTELRVLSIHGLARITENYIKIFLQSLSNLRNLHTLHFGGHGLCSLDCTSYTWNVPARLQIFNGGKVTFFQLPWWFAKLSELSCLFIEVRMLRQDDLQVLGALPVLRFLQLQVNWLGTADEKLVVGSDQLFSSLVEFQFKHYTTSWLVFAEGSMPKVQRLQLRFPAKERINDGFYIGFENLASLKKVFVQINCEDAWIWEVEDAERETRDAIVIHPNRPSLEDLNCSDFVKAPWQYMKTAMMESKCSWSSESLTSPPSFQ</sequence>
<evidence type="ECO:0000256" key="2">
    <source>
        <dbReference type="ARBA" id="ARBA00022614"/>
    </source>
</evidence>
<dbReference type="AlphaFoldDB" id="A0ABC9FN54"/>
<dbReference type="InterPro" id="IPR041118">
    <property type="entry name" value="Rx_N"/>
</dbReference>
<dbReference type="GO" id="GO:0002758">
    <property type="term" value="P:innate immune response-activating signaling pathway"/>
    <property type="evidence" value="ECO:0007669"/>
    <property type="project" value="UniProtKB-ARBA"/>
</dbReference>
<organism evidence="11 12">
    <name type="scientific">Urochloa decumbens</name>
    <dbReference type="NCBI Taxonomy" id="240449"/>
    <lineage>
        <taxon>Eukaryota</taxon>
        <taxon>Viridiplantae</taxon>
        <taxon>Streptophyta</taxon>
        <taxon>Embryophyta</taxon>
        <taxon>Tracheophyta</taxon>
        <taxon>Spermatophyta</taxon>
        <taxon>Magnoliopsida</taxon>
        <taxon>Liliopsida</taxon>
        <taxon>Poales</taxon>
        <taxon>Poaceae</taxon>
        <taxon>PACMAD clade</taxon>
        <taxon>Panicoideae</taxon>
        <taxon>Panicodae</taxon>
        <taxon>Paniceae</taxon>
        <taxon>Melinidinae</taxon>
        <taxon>Urochloa</taxon>
    </lineage>
</organism>
<reference evidence="11" key="1">
    <citation type="submission" date="2024-10" db="EMBL/GenBank/DDBJ databases">
        <authorList>
            <person name="Ryan C."/>
        </authorList>
    </citation>
    <scope>NUCLEOTIDE SEQUENCE [LARGE SCALE GENOMIC DNA]</scope>
</reference>
<dbReference type="InterPro" id="IPR002182">
    <property type="entry name" value="NB-ARC"/>
</dbReference>
<protein>
    <submittedName>
        <fullName evidence="11">Uncharacterized protein</fullName>
    </submittedName>
</protein>
<feature type="domain" description="NB-ARC" evidence="7">
    <location>
        <begin position="177"/>
        <end position="349"/>
    </location>
</feature>
<dbReference type="SUPFAM" id="SSF52058">
    <property type="entry name" value="L domain-like"/>
    <property type="match status" value="1"/>
</dbReference>
<keyword evidence="3" id="KW-0677">Repeat</keyword>
<evidence type="ECO:0000259" key="8">
    <source>
        <dbReference type="Pfam" id="PF18052"/>
    </source>
</evidence>
<keyword evidence="2" id="KW-0433">Leucine-rich repeat</keyword>
<dbReference type="InterPro" id="IPR055414">
    <property type="entry name" value="LRR_R13L4/SHOC2-like"/>
</dbReference>
<dbReference type="Gene3D" id="1.10.10.10">
    <property type="entry name" value="Winged helix-like DNA-binding domain superfamily/Winged helix DNA-binding domain"/>
    <property type="match status" value="1"/>
</dbReference>
<evidence type="ECO:0000313" key="12">
    <source>
        <dbReference type="Proteomes" id="UP001497457"/>
    </source>
</evidence>
<dbReference type="CDD" id="cd14798">
    <property type="entry name" value="RX-CC_like"/>
    <property type="match status" value="1"/>
</dbReference>
<dbReference type="Pfam" id="PF23559">
    <property type="entry name" value="WHD_DRP"/>
    <property type="match status" value="1"/>
</dbReference>
<keyword evidence="12" id="KW-1185">Reference proteome</keyword>
<proteinExistence type="inferred from homology"/>
<evidence type="ECO:0000256" key="3">
    <source>
        <dbReference type="ARBA" id="ARBA00022737"/>
    </source>
</evidence>
<accession>A0ABC9FN54</accession>
<dbReference type="InterPro" id="IPR042197">
    <property type="entry name" value="Apaf_helical"/>
</dbReference>
<comment type="similarity">
    <text evidence="1">Belongs to the disease resistance NB-LRR family.</text>
</comment>
<dbReference type="InterPro" id="IPR058922">
    <property type="entry name" value="WHD_DRP"/>
</dbReference>
<feature type="domain" description="Disease resistance protein winged helix" evidence="9">
    <location>
        <begin position="436"/>
        <end position="507"/>
    </location>
</feature>
<dbReference type="EMBL" id="OZ075117">
    <property type="protein sequence ID" value="CAL5078962.1"/>
    <property type="molecule type" value="Genomic_DNA"/>
</dbReference>
<evidence type="ECO:0000259" key="7">
    <source>
        <dbReference type="Pfam" id="PF00931"/>
    </source>
</evidence>
<evidence type="ECO:0000259" key="10">
    <source>
        <dbReference type="Pfam" id="PF23598"/>
    </source>
</evidence>
<evidence type="ECO:0000256" key="1">
    <source>
        <dbReference type="ARBA" id="ARBA00008894"/>
    </source>
</evidence>
<evidence type="ECO:0000256" key="4">
    <source>
        <dbReference type="ARBA" id="ARBA00022741"/>
    </source>
</evidence>
<dbReference type="Gene3D" id="1.20.5.4130">
    <property type="match status" value="1"/>
</dbReference>
<dbReference type="Gene3D" id="3.40.50.300">
    <property type="entry name" value="P-loop containing nucleotide triphosphate hydrolases"/>
    <property type="match status" value="1"/>
</dbReference>
<keyword evidence="6" id="KW-0175">Coiled coil</keyword>
<dbReference type="InterPro" id="IPR027417">
    <property type="entry name" value="P-loop_NTPase"/>
</dbReference>
<dbReference type="Gene3D" id="3.80.10.10">
    <property type="entry name" value="Ribonuclease Inhibitor"/>
    <property type="match status" value="1"/>
</dbReference>
<keyword evidence="5" id="KW-0611">Plant defense</keyword>
<name>A0ABC9FN54_9POAL</name>
<dbReference type="FunFam" id="3.40.50.300:FF:001091">
    <property type="entry name" value="Probable disease resistance protein At1g61300"/>
    <property type="match status" value="1"/>
</dbReference>
<dbReference type="GO" id="GO:0042742">
    <property type="term" value="P:defense response to bacterium"/>
    <property type="evidence" value="ECO:0007669"/>
    <property type="project" value="UniProtKB-ARBA"/>
</dbReference>
<dbReference type="Pfam" id="PF23598">
    <property type="entry name" value="LRR_14"/>
    <property type="match status" value="1"/>
</dbReference>
<dbReference type="SUPFAM" id="SSF52540">
    <property type="entry name" value="P-loop containing nucleoside triphosphate hydrolases"/>
    <property type="match status" value="1"/>
</dbReference>
<dbReference type="GO" id="GO:0009626">
    <property type="term" value="P:plant-type hypersensitive response"/>
    <property type="evidence" value="ECO:0007669"/>
    <property type="project" value="UniProtKB-ARBA"/>
</dbReference>
<dbReference type="Pfam" id="PF18052">
    <property type="entry name" value="Rx_N"/>
    <property type="match status" value="1"/>
</dbReference>
<evidence type="ECO:0000259" key="9">
    <source>
        <dbReference type="Pfam" id="PF23559"/>
    </source>
</evidence>
<evidence type="ECO:0000256" key="5">
    <source>
        <dbReference type="ARBA" id="ARBA00022821"/>
    </source>
</evidence>
<dbReference type="FunFam" id="1.10.10.10:FF:000322">
    <property type="entry name" value="Probable disease resistance protein At1g63360"/>
    <property type="match status" value="1"/>
</dbReference>
<evidence type="ECO:0000256" key="6">
    <source>
        <dbReference type="ARBA" id="ARBA00023054"/>
    </source>
</evidence>
<feature type="domain" description="Disease resistance N-terminal" evidence="8">
    <location>
        <begin position="7"/>
        <end position="91"/>
    </location>
</feature>
<evidence type="ECO:0000313" key="11">
    <source>
        <dbReference type="EMBL" id="CAL5078962.1"/>
    </source>
</evidence>
<dbReference type="PANTHER" id="PTHR23155">
    <property type="entry name" value="DISEASE RESISTANCE PROTEIN RP"/>
    <property type="match status" value="1"/>
</dbReference>
<dbReference type="Proteomes" id="UP001497457">
    <property type="component" value="Chromosome 7b"/>
</dbReference>
<dbReference type="InterPro" id="IPR032675">
    <property type="entry name" value="LRR_dom_sf"/>
</dbReference>
<dbReference type="InterPro" id="IPR036388">
    <property type="entry name" value="WH-like_DNA-bd_sf"/>
</dbReference>
<dbReference type="InterPro" id="IPR038005">
    <property type="entry name" value="RX-like_CC"/>
</dbReference>
<dbReference type="GO" id="GO:0000166">
    <property type="term" value="F:nucleotide binding"/>
    <property type="evidence" value="ECO:0007669"/>
    <property type="project" value="UniProtKB-KW"/>
</dbReference>
<dbReference type="PRINTS" id="PR00364">
    <property type="entry name" value="DISEASERSIST"/>
</dbReference>